<reference evidence="2 3" key="1">
    <citation type="submission" date="2019-07" db="EMBL/GenBank/DDBJ databases">
        <title>Rhodococcus cavernicolus sp. nov., isolated from a cave.</title>
        <authorList>
            <person name="Lee S.D."/>
        </authorList>
    </citation>
    <scope>NUCLEOTIDE SEQUENCE [LARGE SCALE GENOMIC DNA]</scope>
    <source>
        <strain evidence="2 3">C1-24</strain>
    </source>
</reference>
<organism evidence="2 3">
    <name type="scientific">Antrihabitans cavernicola</name>
    <dbReference type="NCBI Taxonomy" id="2495913"/>
    <lineage>
        <taxon>Bacteria</taxon>
        <taxon>Bacillati</taxon>
        <taxon>Actinomycetota</taxon>
        <taxon>Actinomycetes</taxon>
        <taxon>Mycobacteriales</taxon>
        <taxon>Nocardiaceae</taxon>
        <taxon>Antrihabitans</taxon>
    </lineage>
</organism>
<keyword evidence="3" id="KW-1185">Reference proteome</keyword>
<dbReference type="CDD" id="cd00085">
    <property type="entry name" value="HNHc"/>
    <property type="match status" value="1"/>
</dbReference>
<dbReference type="InterPro" id="IPR002711">
    <property type="entry name" value="HNH"/>
</dbReference>
<dbReference type="InterPro" id="IPR003615">
    <property type="entry name" value="HNH_nuc"/>
</dbReference>
<dbReference type="GO" id="GO:0003676">
    <property type="term" value="F:nucleic acid binding"/>
    <property type="evidence" value="ECO:0007669"/>
    <property type="project" value="InterPro"/>
</dbReference>
<feature type="domain" description="HNH nuclease" evidence="1">
    <location>
        <begin position="296"/>
        <end position="347"/>
    </location>
</feature>
<evidence type="ECO:0000259" key="1">
    <source>
        <dbReference type="SMART" id="SM00507"/>
    </source>
</evidence>
<dbReference type="Pfam" id="PF01844">
    <property type="entry name" value="HNH"/>
    <property type="match status" value="1"/>
</dbReference>
<dbReference type="OrthoDB" id="4752861at2"/>
<dbReference type="Proteomes" id="UP000322244">
    <property type="component" value="Unassembled WGS sequence"/>
</dbReference>
<gene>
    <name evidence="2" type="ORF">FOY51_04840</name>
</gene>
<evidence type="ECO:0000313" key="2">
    <source>
        <dbReference type="EMBL" id="KAA0023914.1"/>
    </source>
</evidence>
<dbReference type="GO" id="GO:0004519">
    <property type="term" value="F:endonuclease activity"/>
    <property type="evidence" value="ECO:0007669"/>
    <property type="project" value="InterPro"/>
</dbReference>
<dbReference type="AlphaFoldDB" id="A0A5A7SEA7"/>
<dbReference type="SMART" id="SM00507">
    <property type="entry name" value="HNHc"/>
    <property type="match status" value="1"/>
</dbReference>
<dbReference type="RefSeq" id="WP_149429074.1">
    <property type="nucleotide sequence ID" value="NZ_VLNY01000002.1"/>
</dbReference>
<accession>A0A5A7SEA7</accession>
<evidence type="ECO:0000313" key="3">
    <source>
        <dbReference type="Proteomes" id="UP000322244"/>
    </source>
</evidence>
<proteinExistence type="predicted"/>
<name>A0A5A7SEA7_9NOCA</name>
<protein>
    <submittedName>
        <fullName evidence="2">DUF222 domain-containing protein</fullName>
    </submittedName>
</protein>
<dbReference type="Gene3D" id="1.10.30.50">
    <property type="match status" value="1"/>
</dbReference>
<dbReference type="EMBL" id="VLNY01000002">
    <property type="protein sequence ID" value="KAA0023914.1"/>
    <property type="molecule type" value="Genomic_DNA"/>
</dbReference>
<comment type="caution">
    <text evidence="2">The sequence shown here is derived from an EMBL/GenBank/DDBJ whole genome shotgun (WGS) entry which is preliminary data.</text>
</comment>
<sequence length="424" mass="46287">MGNESESSEVQSSELGSSAVERVALEAMEVEICSLAGQIAAATARFLQVLAKFDELGGWAGPGIHSCAHWLSWKCGMSLHTGREHVRVARALKPLPVVRSAFEKGRVSYSKVRSLTRVATPENEQRLVDIALTAPAAHLDRLVAGMKKVTSEPAPKESRFVVRWRWDVATGDFVVSGRVSAQDGALLLAGLERAERERNRTIADGADNEVPRPLGDVGPAMVAMAEMANGAESPVVGRPSEVIFLHEDGATRVHQGPALEDAGAAETLCDTQVRRGKTRKGAVLDFGRTRRITTPKQMLALITRDKCCRTPGCGRTRFLHAHHVKFWGAGGKTDLDNLILLCGTCHRALHKGWFRVVVLGDQQFEFRDFRDKVMEPAPSIRGRADKMWDPLIAPNAIVPGWDGDPLRIEYAVSLLLDESQRAAA</sequence>
<dbReference type="GO" id="GO:0008270">
    <property type="term" value="F:zinc ion binding"/>
    <property type="evidence" value="ECO:0007669"/>
    <property type="project" value="InterPro"/>
</dbReference>